<comment type="caution">
    <text evidence="2">The sequence shown here is derived from an EMBL/GenBank/DDBJ whole genome shotgun (WGS) entry which is preliminary data.</text>
</comment>
<gene>
    <name evidence="2" type="ORF">IM811_017310</name>
</gene>
<name>A0A8H7K8Q4_BIOOC</name>
<keyword evidence="1" id="KW-0472">Membrane</keyword>
<reference evidence="2" key="1">
    <citation type="submission" date="2020-10" db="EMBL/GenBank/DDBJ databases">
        <title>High-Quality Genome Resource of Clonostachys rosea strain S41 by Oxford Nanopore Long-Read Sequencing.</title>
        <authorList>
            <person name="Wang H."/>
        </authorList>
    </citation>
    <scope>NUCLEOTIDE SEQUENCE</scope>
    <source>
        <strain evidence="2">S41</strain>
    </source>
</reference>
<evidence type="ECO:0000313" key="2">
    <source>
        <dbReference type="EMBL" id="KAF9747805.1"/>
    </source>
</evidence>
<dbReference type="Proteomes" id="UP000616885">
    <property type="component" value="Unassembled WGS sequence"/>
</dbReference>
<evidence type="ECO:0000256" key="1">
    <source>
        <dbReference type="SAM" id="Phobius"/>
    </source>
</evidence>
<keyword evidence="1" id="KW-1133">Transmembrane helix</keyword>
<protein>
    <submittedName>
        <fullName evidence="2">Uncharacterized protein</fullName>
    </submittedName>
</protein>
<sequence length="169" mass="19663">MDMRYIGIGVFHYALFHFPQPGVDADYLRFNGFTGFDLISFVFMSIDDFFREAFGQGRHVLFGLETGRQLNWPPRSLFLFLCFLAFYHADNMIDSSLSLSLSFYRRSFSSFFLLSCAIFFSVFIRCFRLLHPPLHFKCWQQPRACPREGGGICSDSYPKRTSLFLSCLS</sequence>
<evidence type="ECO:0000313" key="3">
    <source>
        <dbReference type="Proteomes" id="UP000616885"/>
    </source>
</evidence>
<dbReference type="AlphaFoldDB" id="A0A8H7K8Q4"/>
<proteinExistence type="predicted"/>
<feature type="transmembrane region" description="Helical" evidence="1">
    <location>
        <begin position="72"/>
        <end position="89"/>
    </location>
</feature>
<dbReference type="EMBL" id="JADCTT010000009">
    <property type="protein sequence ID" value="KAF9747805.1"/>
    <property type="molecule type" value="Genomic_DNA"/>
</dbReference>
<keyword evidence="1" id="KW-0812">Transmembrane</keyword>
<organism evidence="2 3">
    <name type="scientific">Bionectria ochroleuca</name>
    <name type="common">Gliocladium roseum</name>
    <dbReference type="NCBI Taxonomy" id="29856"/>
    <lineage>
        <taxon>Eukaryota</taxon>
        <taxon>Fungi</taxon>
        <taxon>Dikarya</taxon>
        <taxon>Ascomycota</taxon>
        <taxon>Pezizomycotina</taxon>
        <taxon>Sordariomycetes</taxon>
        <taxon>Hypocreomycetidae</taxon>
        <taxon>Hypocreales</taxon>
        <taxon>Bionectriaceae</taxon>
        <taxon>Clonostachys</taxon>
    </lineage>
</organism>
<accession>A0A8H7K8Q4</accession>
<feature type="transmembrane region" description="Helical" evidence="1">
    <location>
        <begin position="109"/>
        <end position="127"/>
    </location>
</feature>